<evidence type="ECO:0000256" key="4">
    <source>
        <dbReference type="ARBA" id="ARBA00022452"/>
    </source>
</evidence>
<name>A0A0D8J7N5_9BACT</name>
<dbReference type="GO" id="GO:0009279">
    <property type="term" value="C:cell outer membrane"/>
    <property type="evidence" value="ECO:0007669"/>
    <property type="project" value="UniProtKB-SubCell"/>
</dbReference>
<feature type="signal peptide" evidence="8">
    <location>
        <begin position="1"/>
        <end position="19"/>
    </location>
</feature>
<keyword evidence="3" id="KW-0813">Transport</keyword>
<dbReference type="PANTHER" id="PTHR30026:SF20">
    <property type="entry name" value="OUTER MEMBRANE PROTEIN TOLC"/>
    <property type="match status" value="1"/>
</dbReference>
<keyword evidence="5" id="KW-0812">Transmembrane</keyword>
<feature type="chain" id="PRO_5002330731" description="Transporter" evidence="8">
    <location>
        <begin position="20"/>
        <end position="429"/>
    </location>
</feature>
<dbReference type="GO" id="GO:1990281">
    <property type="term" value="C:efflux pump complex"/>
    <property type="evidence" value="ECO:0007669"/>
    <property type="project" value="TreeGrafter"/>
</dbReference>
<dbReference type="PANTHER" id="PTHR30026">
    <property type="entry name" value="OUTER MEMBRANE PROTEIN TOLC"/>
    <property type="match status" value="1"/>
</dbReference>
<evidence type="ECO:0000256" key="8">
    <source>
        <dbReference type="SAM" id="SignalP"/>
    </source>
</evidence>
<comment type="caution">
    <text evidence="9">The sequence shown here is derived from an EMBL/GenBank/DDBJ whole genome shotgun (WGS) entry which is preliminary data.</text>
</comment>
<dbReference type="STRING" id="1544798.LH29_15905"/>
<sequence>MNKIITLLLIMAMGLFAQAQQPLTLTDAISKALENNYDIVIAKENQRIAGIENNWGTAGRYPYINLSLGDNNSLRVVDGDNTTTIGLSGGASVNWTIFDGFSVNITKTRLEELENLSKNNTAVMVEGTIQSVILAYYDVLLQKEILATYNEVMALSQDRYQKAEQQREYGSAVTYDVLQAQNAYLADRAGYLLQEVAYKNSKRNLAYLMAEKEAVDYEYTDKFEAITEDYALADLRAQMIENNKSLQNQYINQRLLSNAIASAKSSFSPSLGFTGGVTGSRSGIKIGDADMDWANSANFYGNFTLSWNLFSGGNRKRALQIAEIDSDISEIQLSDMQHDLDNSLANLFEFYQVRKELLMVADENLAAAQLNLQISRDKFEAGAINSFNFRDVQEIYLRASQGKLEAIYNFINAQTSLLRLTGVIVQEYE</sequence>
<evidence type="ECO:0000256" key="1">
    <source>
        <dbReference type="ARBA" id="ARBA00004442"/>
    </source>
</evidence>
<proteinExistence type="inferred from homology"/>
<dbReference type="GO" id="GO:0015562">
    <property type="term" value="F:efflux transmembrane transporter activity"/>
    <property type="evidence" value="ECO:0007669"/>
    <property type="project" value="InterPro"/>
</dbReference>
<evidence type="ECO:0000256" key="7">
    <source>
        <dbReference type="ARBA" id="ARBA00023237"/>
    </source>
</evidence>
<keyword evidence="10" id="KW-1185">Reference proteome</keyword>
<reference evidence="9 10" key="1">
    <citation type="submission" date="2014-09" db="EMBL/GenBank/DDBJ databases">
        <title>Draft Genome Sequence of Draconibacterium sp. JN14CK-3.</title>
        <authorList>
            <person name="Dong C."/>
            <person name="Lai Q."/>
            <person name="Shao Z."/>
        </authorList>
    </citation>
    <scope>NUCLEOTIDE SEQUENCE [LARGE SCALE GENOMIC DNA]</scope>
    <source>
        <strain evidence="9 10">JN14CK-3</strain>
    </source>
</reference>
<dbReference type="Proteomes" id="UP000032544">
    <property type="component" value="Unassembled WGS sequence"/>
</dbReference>
<evidence type="ECO:0000256" key="2">
    <source>
        <dbReference type="ARBA" id="ARBA00007613"/>
    </source>
</evidence>
<dbReference type="Gene3D" id="1.20.1600.10">
    <property type="entry name" value="Outer membrane efflux proteins (OEP)"/>
    <property type="match status" value="1"/>
</dbReference>
<comment type="similarity">
    <text evidence="2">Belongs to the outer membrane factor (OMF) (TC 1.B.17) family.</text>
</comment>
<keyword evidence="6" id="KW-0472">Membrane</keyword>
<keyword evidence="7" id="KW-0998">Cell outer membrane</keyword>
<dbReference type="InterPro" id="IPR003423">
    <property type="entry name" value="OMP_efflux"/>
</dbReference>
<evidence type="ECO:0000256" key="6">
    <source>
        <dbReference type="ARBA" id="ARBA00023136"/>
    </source>
</evidence>
<evidence type="ECO:0008006" key="11">
    <source>
        <dbReference type="Google" id="ProtNLM"/>
    </source>
</evidence>
<evidence type="ECO:0000256" key="5">
    <source>
        <dbReference type="ARBA" id="ARBA00022692"/>
    </source>
</evidence>
<organism evidence="9 10">
    <name type="scientific">Draconibacterium sediminis</name>
    <dbReference type="NCBI Taxonomy" id="1544798"/>
    <lineage>
        <taxon>Bacteria</taxon>
        <taxon>Pseudomonadati</taxon>
        <taxon>Bacteroidota</taxon>
        <taxon>Bacteroidia</taxon>
        <taxon>Marinilabiliales</taxon>
        <taxon>Prolixibacteraceae</taxon>
        <taxon>Draconibacterium</taxon>
    </lineage>
</organism>
<dbReference type="EMBL" id="JRHC01000004">
    <property type="protein sequence ID" value="KJF42892.1"/>
    <property type="molecule type" value="Genomic_DNA"/>
</dbReference>
<dbReference type="InterPro" id="IPR051906">
    <property type="entry name" value="TolC-like"/>
</dbReference>
<dbReference type="AlphaFoldDB" id="A0A0D8J7N5"/>
<comment type="subcellular location">
    <subcellularLocation>
        <location evidence="1">Cell outer membrane</location>
    </subcellularLocation>
</comment>
<evidence type="ECO:0000256" key="3">
    <source>
        <dbReference type="ARBA" id="ARBA00022448"/>
    </source>
</evidence>
<evidence type="ECO:0000313" key="10">
    <source>
        <dbReference type="Proteomes" id="UP000032544"/>
    </source>
</evidence>
<keyword evidence="8" id="KW-0732">Signal</keyword>
<evidence type="ECO:0000313" key="9">
    <source>
        <dbReference type="EMBL" id="KJF42892.1"/>
    </source>
</evidence>
<dbReference type="GO" id="GO:0015288">
    <property type="term" value="F:porin activity"/>
    <property type="evidence" value="ECO:0007669"/>
    <property type="project" value="TreeGrafter"/>
</dbReference>
<dbReference type="SUPFAM" id="SSF56954">
    <property type="entry name" value="Outer membrane efflux proteins (OEP)"/>
    <property type="match status" value="1"/>
</dbReference>
<keyword evidence="4" id="KW-1134">Transmembrane beta strand</keyword>
<gene>
    <name evidence="9" type="ORF">LH29_15905</name>
</gene>
<protein>
    <recommendedName>
        <fullName evidence="11">Transporter</fullName>
    </recommendedName>
</protein>
<dbReference type="Pfam" id="PF02321">
    <property type="entry name" value="OEP"/>
    <property type="match status" value="2"/>
</dbReference>
<accession>A0A0D8J7N5</accession>